<protein>
    <submittedName>
        <fullName evidence="1">Uncharacterized protein</fullName>
    </submittedName>
</protein>
<reference evidence="1 2" key="1">
    <citation type="submission" date="2022-04" db="EMBL/GenBank/DDBJ databases">
        <title>Positive selection, recombination, and allopatry shape intraspecific diversity of widespread and dominant cyanobacteria.</title>
        <authorList>
            <person name="Wei J."/>
            <person name="Shu W."/>
            <person name="Hu C."/>
        </authorList>
    </citation>
    <scope>NUCLEOTIDE SEQUENCE [LARGE SCALE GENOMIC DNA]</scope>
    <source>
        <strain evidence="1 2">AS-A4</strain>
    </source>
</reference>
<dbReference type="EMBL" id="JAMPLM010000012">
    <property type="protein sequence ID" value="MEP1059755.1"/>
    <property type="molecule type" value="Genomic_DNA"/>
</dbReference>
<sequence>MAQFAWSTAAPASSHCLNVYFVIIQLLLSRRAKLSTTWRPGFNCAQPADIAFYRHHRLEVSIKDVATTPLGVEQDARQ</sequence>
<dbReference type="RefSeq" id="WP_190452256.1">
    <property type="nucleotide sequence ID" value="NZ_JAMPLM010000012.1"/>
</dbReference>
<gene>
    <name evidence="1" type="ORF">NDI38_15035</name>
</gene>
<evidence type="ECO:0000313" key="1">
    <source>
        <dbReference type="EMBL" id="MEP1059755.1"/>
    </source>
</evidence>
<comment type="caution">
    <text evidence="1">The sequence shown here is derived from an EMBL/GenBank/DDBJ whole genome shotgun (WGS) entry which is preliminary data.</text>
</comment>
<name>A0ABV0KKM2_9CYAN</name>
<evidence type="ECO:0000313" key="2">
    <source>
        <dbReference type="Proteomes" id="UP001476950"/>
    </source>
</evidence>
<keyword evidence="2" id="KW-1185">Reference proteome</keyword>
<accession>A0ABV0KKM2</accession>
<organism evidence="1 2">
    <name type="scientific">Stenomitos frigidus AS-A4</name>
    <dbReference type="NCBI Taxonomy" id="2933935"/>
    <lineage>
        <taxon>Bacteria</taxon>
        <taxon>Bacillati</taxon>
        <taxon>Cyanobacteriota</taxon>
        <taxon>Cyanophyceae</taxon>
        <taxon>Leptolyngbyales</taxon>
        <taxon>Leptolyngbyaceae</taxon>
        <taxon>Stenomitos</taxon>
    </lineage>
</organism>
<dbReference type="Proteomes" id="UP001476950">
    <property type="component" value="Unassembled WGS sequence"/>
</dbReference>
<proteinExistence type="predicted"/>